<dbReference type="AlphaFoldDB" id="A0A077JIS7"/>
<dbReference type="Gene3D" id="3.40.50.300">
    <property type="entry name" value="P-loop containing nucleotide triphosphate hydrolases"/>
    <property type="match status" value="1"/>
</dbReference>
<name>A0A077JIS7_9ZZZZ</name>
<dbReference type="InterPro" id="IPR027417">
    <property type="entry name" value="P-loop_NTPase"/>
</dbReference>
<keyword evidence="1" id="KW-0378">Hydrolase</keyword>
<organism evidence="1">
    <name type="scientific">uncultured microorganism</name>
    <dbReference type="NCBI Taxonomy" id="358574"/>
    <lineage>
        <taxon>unclassified sequences</taxon>
        <taxon>environmental samples</taxon>
    </lineage>
</organism>
<evidence type="ECO:0000313" key="1">
    <source>
        <dbReference type="EMBL" id="BAP19086.1"/>
    </source>
</evidence>
<sequence length="220" mass="25147">MREERKINQKSIAVYSEKGGVGKTSILVSLAHKITDIESSVFLDSDMSAQSILVVLKRFSINPKILYKDTISVLPFIMTIHNKTEYFFIDLAGREASVNEITYLKLMNLIIVPIPPIHTNYNTPVHTIEKLLKHGIDADKILVLINYMWPNENLDQNLINEFIECLNIMTKKYSINNFTTGLSFCSNMNTNQNCLNSNSKYIRDIVSLSEFIKPIINKNN</sequence>
<reference evidence="1" key="1">
    <citation type="journal article" date="2014" name="PLoS ONE">
        <title>An unclassified microorganism: novel pathogen candidate lurking in human airways.</title>
        <authorList>
            <person name="Fukuda K."/>
            <person name="Yatera K."/>
            <person name="Ogawa M."/>
            <person name="Kawanami T."/>
            <person name="Yamasaki K."/>
            <person name="Noguchi S."/>
            <person name="Murphy R.S."/>
            <person name="Mukae H."/>
            <person name="Taniguchi H."/>
        </authorList>
    </citation>
    <scope>NUCLEOTIDE SEQUENCE</scope>
    <source>
        <strain evidence="1">IOLA-A4PG</strain>
    </source>
</reference>
<dbReference type="EMBL" id="AB828323">
    <property type="protein sequence ID" value="BAP19086.1"/>
    <property type="molecule type" value="Genomic_DNA"/>
</dbReference>
<accession>A0A077JIS7</accession>
<protein>
    <submittedName>
        <fullName evidence="1">Putative nucleoside triphosphate hydrolase</fullName>
    </submittedName>
</protein>
<dbReference type="SUPFAM" id="SSF52540">
    <property type="entry name" value="P-loop containing nucleoside triphosphate hydrolases"/>
    <property type="match status" value="1"/>
</dbReference>
<dbReference type="GO" id="GO:0016787">
    <property type="term" value="F:hydrolase activity"/>
    <property type="evidence" value="ECO:0007669"/>
    <property type="project" value="UniProtKB-KW"/>
</dbReference>
<proteinExistence type="predicted"/>